<reference evidence="12" key="1">
    <citation type="journal article" date="2015" name="BMC Genomics">
        <title>Genomic and transcriptomic analysis of the endophytic fungus Pestalotiopsis fici reveals its lifestyle and high potential for synthesis of natural products.</title>
        <authorList>
            <person name="Wang X."/>
            <person name="Zhang X."/>
            <person name="Liu L."/>
            <person name="Xiang M."/>
            <person name="Wang W."/>
            <person name="Sun X."/>
            <person name="Che Y."/>
            <person name="Guo L."/>
            <person name="Liu G."/>
            <person name="Guo L."/>
            <person name="Wang C."/>
            <person name="Yin W.B."/>
            <person name="Stadler M."/>
            <person name="Zhang X."/>
            <person name="Liu X."/>
        </authorList>
    </citation>
    <scope>NUCLEOTIDE SEQUENCE [LARGE SCALE GENOMIC DNA]</scope>
    <source>
        <strain evidence="12">W106-1 / CGMCC3.15140</strain>
    </source>
</reference>
<evidence type="ECO:0000313" key="12">
    <source>
        <dbReference type="Proteomes" id="UP000030651"/>
    </source>
</evidence>
<gene>
    <name evidence="11" type="ORF">PFICI_04356</name>
</gene>
<dbReference type="GO" id="GO:0031222">
    <property type="term" value="P:arabinan catabolic process"/>
    <property type="evidence" value="ECO:0007669"/>
    <property type="project" value="UniProtKB-UniPathway"/>
</dbReference>
<accession>W3X8W4</accession>
<dbReference type="EC" id="3.2.1.99" evidence="4"/>
<protein>
    <recommendedName>
        <fullName evidence="4">arabinan endo-1,5-alpha-L-arabinosidase</fullName>
        <ecNumber evidence="4">3.2.1.99</ecNumber>
    </recommendedName>
    <alternativeName>
        <fullName evidence="7">Endo-1,5-alpha-L-arabinanase A</fullName>
    </alternativeName>
</protein>
<organism evidence="11 12">
    <name type="scientific">Pestalotiopsis fici (strain W106-1 / CGMCC3.15140)</name>
    <dbReference type="NCBI Taxonomy" id="1229662"/>
    <lineage>
        <taxon>Eukaryota</taxon>
        <taxon>Fungi</taxon>
        <taxon>Dikarya</taxon>
        <taxon>Ascomycota</taxon>
        <taxon>Pezizomycotina</taxon>
        <taxon>Sordariomycetes</taxon>
        <taxon>Xylariomycetidae</taxon>
        <taxon>Amphisphaeriales</taxon>
        <taxon>Sporocadaceae</taxon>
        <taxon>Pestalotiopsis</taxon>
    </lineage>
</organism>
<dbReference type="InParanoid" id="W3X8W4"/>
<evidence type="ECO:0000256" key="1">
    <source>
        <dbReference type="ARBA" id="ARBA00000375"/>
    </source>
</evidence>
<evidence type="ECO:0000256" key="4">
    <source>
        <dbReference type="ARBA" id="ARBA00012586"/>
    </source>
</evidence>
<dbReference type="InterPro" id="IPR016840">
    <property type="entry name" value="Glyco_hydro_43_endo_a_Ara-ase"/>
</dbReference>
<proteinExistence type="inferred from homology"/>
<name>W3X8W4_PESFW</name>
<dbReference type="OMA" id="YILYYSV"/>
<keyword evidence="6" id="KW-0326">Glycosidase</keyword>
<keyword evidence="12" id="KW-1185">Reference proteome</keyword>
<feature type="signal peptide" evidence="10">
    <location>
        <begin position="1"/>
        <end position="17"/>
    </location>
</feature>
<dbReference type="UniPathway" id="UPA00667"/>
<dbReference type="HOGENOM" id="CLU_009397_5_0_1"/>
<feature type="active site" description="Proton acceptor" evidence="8">
    <location>
        <position position="33"/>
    </location>
</feature>
<evidence type="ECO:0000256" key="10">
    <source>
        <dbReference type="SAM" id="SignalP"/>
    </source>
</evidence>
<evidence type="ECO:0000256" key="2">
    <source>
        <dbReference type="ARBA" id="ARBA00004834"/>
    </source>
</evidence>
<keyword evidence="10" id="KW-0732">Signal</keyword>
<dbReference type="InterPro" id="IPR023296">
    <property type="entry name" value="Glyco_hydro_beta-prop_sf"/>
</dbReference>
<dbReference type="EMBL" id="KI912111">
    <property type="protein sequence ID" value="ETS82480.1"/>
    <property type="molecule type" value="Genomic_DNA"/>
</dbReference>
<evidence type="ECO:0000256" key="8">
    <source>
        <dbReference type="PIRSR" id="PIRSR606710-1"/>
    </source>
</evidence>
<keyword evidence="5" id="KW-0378">Hydrolase</keyword>
<dbReference type="OrthoDB" id="195678at2759"/>
<dbReference type="KEGG" id="pfy:PFICI_04356"/>
<feature type="chain" id="PRO_5004834405" description="arabinan endo-1,5-alpha-L-arabinosidase" evidence="10">
    <location>
        <begin position="18"/>
        <end position="287"/>
    </location>
</feature>
<dbReference type="AlphaFoldDB" id="W3X8W4"/>
<dbReference type="PANTHER" id="PTHR43301">
    <property type="entry name" value="ARABINAN ENDO-1,5-ALPHA-L-ARABINOSIDASE"/>
    <property type="match status" value="1"/>
</dbReference>
<comment type="pathway">
    <text evidence="2">Glycan metabolism; L-arabinan degradation.</text>
</comment>
<dbReference type="Pfam" id="PF04616">
    <property type="entry name" value="Glyco_hydro_43"/>
    <property type="match status" value="1"/>
</dbReference>
<dbReference type="SUPFAM" id="SSF75005">
    <property type="entry name" value="Arabinanase/levansucrase/invertase"/>
    <property type="match status" value="1"/>
</dbReference>
<evidence type="ECO:0000256" key="9">
    <source>
        <dbReference type="PIRSR" id="PIRSR606710-2"/>
    </source>
</evidence>
<dbReference type="Gene3D" id="2.115.10.20">
    <property type="entry name" value="Glycosyl hydrolase domain, family 43"/>
    <property type="match status" value="1"/>
</dbReference>
<evidence type="ECO:0000313" key="11">
    <source>
        <dbReference type="EMBL" id="ETS82480.1"/>
    </source>
</evidence>
<evidence type="ECO:0000256" key="3">
    <source>
        <dbReference type="ARBA" id="ARBA00009865"/>
    </source>
</evidence>
<dbReference type="STRING" id="1229662.W3X8W4"/>
<sequence length="287" mass="30496">MEALLLSLSLATSLVAASWPNPGPCTGNCIGIDPAAIRRSDGQYLRFNTFGKIQYYKAPSLAGPWTSQGAAIPAGSAPDVRKVGHRYILYYSVSMPNSQNSAIGYATSYTMEKGTWTDHGAVGISTMPGSNRNAIDSALFLDPSSGTYYMSFGSYWTGIWVVPMNAAATQVAKNAVYTNIARQPNGNGAFEGSFLVFRGGYYYLFFSAGDSGDFDPDNLPPAGQEYKIKVCRSKSVTGPYVGPVGGSCLNGNGLVLLGSHGDVYAPGGQGIFDDPKLGTVIYYHYGK</sequence>
<evidence type="ECO:0000256" key="5">
    <source>
        <dbReference type="ARBA" id="ARBA00022801"/>
    </source>
</evidence>
<dbReference type="GeneID" id="19269369"/>
<dbReference type="GO" id="GO:0046558">
    <property type="term" value="F:arabinan endo-1,5-alpha-L-arabinosidase activity"/>
    <property type="evidence" value="ECO:0007669"/>
    <property type="project" value="UniProtKB-EC"/>
</dbReference>
<feature type="active site" description="Proton donor" evidence="8">
    <location>
        <position position="191"/>
    </location>
</feature>
<dbReference type="PANTHER" id="PTHR43301:SF3">
    <property type="entry name" value="ARABINAN ENDO-1,5-ALPHA-L-ARABINOSIDASE A-RELATED"/>
    <property type="match status" value="1"/>
</dbReference>
<evidence type="ECO:0000256" key="7">
    <source>
        <dbReference type="ARBA" id="ARBA00042202"/>
    </source>
</evidence>
<dbReference type="InterPro" id="IPR006710">
    <property type="entry name" value="Glyco_hydro_43"/>
</dbReference>
<evidence type="ECO:0000256" key="6">
    <source>
        <dbReference type="ARBA" id="ARBA00023295"/>
    </source>
</evidence>
<dbReference type="RefSeq" id="XP_007831128.1">
    <property type="nucleotide sequence ID" value="XM_007832937.1"/>
</dbReference>
<dbReference type="PIRSF" id="PIRSF026534">
    <property type="entry name" value="Endo_alpha-L-arabinosidase"/>
    <property type="match status" value="1"/>
</dbReference>
<comment type="catalytic activity">
    <reaction evidence="1">
        <text>Endohydrolysis of (1-&gt;5)-alpha-arabinofuranosidic linkages in (1-&gt;5)-arabinans.</text>
        <dbReference type="EC" id="3.2.1.99"/>
    </reaction>
</comment>
<comment type="similarity">
    <text evidence="3">Belongs to the glycosyl hydrolase 43 family.</text>
</comment>
<dbReference type="InterPro" id="IPR050727">
    <property type="entry name" value="GH43_arabinanases"/>
</dbReference>
<dbReference type="eggNOG" id="ENOG502QTQG">
    <property type="taxonomic scope" value="Eukaryota"/>
</dbReference>
<feature type="site" description="Important for catalytic activity, responsible for pKa modulation of the active site Glu and correct orientation of both the proton donor and substrate" evidence="9">
    <location>
        <position position="136"/>
    </location>
</feature>
<dbReference type="Proteomes" id="UP000030651">
    <property type="component" value="Unassembled WGS sequence"/>
</dbReference>